<dbReference type="Proteomes" id="UP000199607">
    <property type="component" value="Unassembled WGS sequence"/>
</dbReference>
<proteinExistence type="predicted"/>
<dbReference type="RefSeq" id="WP_143085752.1">
    <property type="nucleotide sequence ID" value="NZ_FOTC01000004.1"/>
</dbReference>
<sequence length="138" mass="15978">MGDSTPNKELLRRVAQRLGSQPFVTQVNPFPSHKPATVEVVFDETAYPDQVSRVYVDLEVERSGNFYIHYVEQWDGHQKECRWDRHENPHNDRDHYHPLHDASTKDAVDRAYPADFGAVVGEVLAEIQSRWGETFDEV</sequence>
<dbReference type="InterPro" id="IPR045397">
    <property type="entry name" value="TumE-like"/>
</dbReference>
<evidence type="ECO:0000313" key="1">
    <source>
        <dbReference type="EMBL" id="SFL31595.1"/>
    </source>
</evidence>
<dbReference type="AlphaFoldDB" id="A0A1I4GNN4"/>
<name>A0A1I4GNN4_9EURY</name>
<gene>
    <name evidence="1" type="ORF">SAMN04487950_3301</name>
</gene>
<organism evidence="1 2">
    <name type="scientific">Halogranum rubrum</name>
    <dbReference type="NCBI Taxonomy" id="553466"/>
    <lineage>
        <taxon>Archaea</taxon>
        <taxon>Methanobacteriati</taxon>
        <taxon>Methanobacteriota</taxon>
        <taxon>Stenosarchaea group</taxon>
        <taxon>Halobacteria</taxon>
        <taxon>Halobacteriales</taxon>
        <taxon>Haloferacaceae</taxon>
    </lineage>
</organism>
<reference evidence="2" key="1">
    <citation type="submission" date="2016-10" db="EMBL/GenBank/DDBJ databases">
        <authorList>
            <person name="Varghese N."/>
            <person name="Submissions S."/>
        </authorList>
    </citation>
    <scope>NUCLEOTIDE SEQUENCE [LARGE SCALE GENOMIC DNA]</scope>
    <source>
        <strain evidence="2">CGMCC 1.7738</strain>
    </source>
</reference>
<protein>
    <submittedName>
        <fullName evidence="1">Uncharacterized protein</fullName>
    </submittedName>
</protein>
<keyword evidence="2" id="KW-1185">Reference proteome</keyword>
<evidence type="ECO:0000313" key="2">
    <source>
        <dbReference type="Proteomes" id="UP000199607"/>
    </source>
</evidence>
<accession>A0A1I4GNN4</accession>
<dbReference type="Pfam" id="PF20126">
    <property type="entry name" value="TumE"/>
    <property type="match status" value="1"/>
</dbReference>
<dbReference type="EMBL" id="FOTC01000004">
    <property type="protein sequence ID" value="SFL31595.1"/>
    <property type="molecule type" value="Genomic_DNA"/>
</dbReference>